<dbReference type="OrthoDB" id="5914029at2759"/>
<organism evidence="3">
    <name type="scientific">Enterobius vermicularis</name>
    <name type="common">Human pinworm</name>
    <dbReference type="NCBI Taxonomy" id="51028"/>
    <lineage>
        <taxon>Eukaryota</taxon>
        <taxon>Metazoa</taxon>
        <taxon>Ecdysozoa</taxon>
        <taxon>Nematoda</taxon>
        <taxon>Chromadorea</taxon>
        <taxon>Rhabditida</taxon>
        <taxon>Spirurina</taxon>
        <taxon>Oxyuridomorpha</taxon>
        <taxon>Oxyuroidea</taxon>
        <taxon>Oxyuridae</taxon>
        <taxon>Enterobius</taxon>
    </lineage>
</organism>
<dbReference type="WBParaSite" id="EVEC_0000356001-mRNA-1">
    <property type="protein sequence ID" value="EVEC_0000356001-mRNA-1"/>
    <property type="gene ID" value="EVEC_0000356001"/>
</dbReference>
<dbReference type="Proteomes" id="UP000274131">
    <property type="component" value="Unassembled WGS sequence"/>
</dbReference>
<reference evidence="1 2" key="2">
    <citation type="submission" date="2018-10" db="EMBL/GenBank/DDBJ databases">
        <authorList>
            <consortium name="Pathogen Informatics"/>
        </authorList>
    </citation>
    <scope>NUCLEOTIDE SEQUENCE [LARGE SCALE GENOMIC DNA]</scope>
</reference>
<dbReference type="AlphaFoldDB" id="A0A0N4V0V6"/>
<evidence type="ECO:0000313" key="3">
    <source>
        <dbReference type="WBParaSite" id="EVEC_0000356001-mRNA-1"/>
    </source>
</evidence>
<name>A0A0N4V0V6_ENTVE</name>
<evidence type="ECO:0000313" key="1">
    <source>
        <dbReference type="EMBL" id="VDD88125.1"/>
    </source>
</evidence>
<reference evidence="3" key="1">
    <citation type="submission" date="2017-02" db="UniProtKB">
        <authorList>
            <consortium name="WormBaseParasite"/>
        </authorList>
    </citation>
    <scope>IDENTIFICATION</scope>
</reference>
<gene>
    <name evidence="1" type="ORF">EVEC_LOCUS3268</name>
</gene>
<dbReference type="EMBL" id="UXUI01007550">
    <property type="protein sequence ID" value="VDD88125.1"/>
    <property type="molecule type" value="Genomic_DNA"/>
</dbReference>
<accession>A0A0N4V0V6</accession>
<proteinExistence type="predicted"/>
<keyword evidence="2" id="KW-1185">Reference proteome</keyword>
<sequence length="105" mass="11948">MELKNKVSSLSEKKENTLKNGRSFCYDFPKCIYSALQIIILALRKILFDPSVDDIESWLARFDVFITISQEEDRLKGFYLLNALSSNAHHVLAAFAKPAEATTFT</sequence>
<protein>
    <submittedName>
        <fullName evidence="1 3">Uncharacterized protein</fullName>
    </submittedName>
</protein>
<evidence type="ECO:0000313" key="2">
    <source>
        <dbReference type="Proteomes" id="UP000274131"/>
    </source>
</evidence>